<dbReference type="InterPro" id="IPR003439">
    <property type="entry name" value="ABC_transporter-like_ATP-bd"/>
</dbReference>
<dbReference type="InterPro" id="IPR050107">
    <property type="entry name" value="ABC_carbohydrate_import_ATPase"/>
</dbReference>
<protein>
    <submittedName>
        <fullName evidence="5">ABC transporter</fullName>
    </submittedName>
</protein>
<reference evidence="5 6" key="1">
    <citation type="journal article" date="2012" name="Genet. Mol. Biol.">
        <title>Analysis of 16S rRNA and mxaF genes revealing insights into Methylobacterium niche-specific plant association.</title>
        <authorList>
            <person name="Dourado M.N."/>
            <person name="Andreote F.D."/>
            <person name="Dini-Andreote F."/>
            <person name="Conti R."/>
            <person name="Araujo J.M."/>
            <person name="Araujo W.L."/>
        </authorList>
    </citation>
    <scope>NUCLEOTIDE SEQUENCE [LARGE SCALE GENOMIC DNA]</scope>
    <source>
        <strain evidence="5 6">TC3-10</strain>
    </source>
</reference>
<comment type="similarity">
    <text evidence="1">Belongs to the ABC transporter superfamily.</text>
</comment>
<dbReference type="PANTHER" id="PTHR43790:SF4">
    <property type="entry name" value="GUANOSINE IMPORT ATP-BINDING PROTEIN NUPO"/>
    <property type="match status" value="1"/>
</dbReference>
<keyword evidence="3" id="KW-0067">ATP-binding</keyword>
<accession>A0ABU7TVZ6</accession>
<dbReference type="SUPFAM" id="SSF52540">
    <property type="entry name" value="P-loop containing nucleoside triphosphate hydrolases"/>
    <property type="match status" value="2"/>
</dbReference>
<dbReference type="Pfam" id="PF00005">
    <property type="entry name" value="ABC_tran"/>
    <property type="match status" value="2"/>
</dbReference>
<dbReference type="CDD" id="cd03215">
    <property type="entry name" value="ABC_Carb_Monos_II"/>
    <property type="match status" value="1"/>
</dbReference>
<keyword evidence="6" id="KW-1185">Reference proteome</keyword>
<evidence type="ECO:0000313" key="5">
    <source>
        <dbReference type="EMBL" id="MEE7493370.1"/>
    </source>
</evidence>
<dbReference type="InterPro" id="IPR003593">
    <property type="entry name" value="AAA+_ATPase"/>
</dbReference>
<evidence type="ECO:0000256" key="3">
    <source>
        <dbReference type="ARBA" id="ARBA00022840"/>
    </source>
</evidence>
<dbReference type="SMART" id="SM00382">
    <property type="entry name" value="AAA"/>
    <property type="match status" value="2"/>
</dbReference>
<organism evidence="5 6">
    <name type="scientific">Methylobacterium oryzae</name>
    <dbReference type="NCBI Taxonomy" id="334852"/>
    <lineage>
        <taxon>Bacteria</taxon>
        <taxon>Pseudomonadati</taxon>
        <taxon>Pseudomonadota</taxon>
        <taxon>Alphaproteobacteria</taxon>
        <taxon>Hyphomicrobiales</taxon>
        <taxon>Methylobacteriaceae</taxon>
        <taxon>Methylobacterium</taxon>
    </lineage>
</organism>
<evidence type="ECO:0000313" key="6">
    <source>
        <dbReference type="Proteomes" id="UP001355206"/>
    </source>
</evidence>
<dbReference type="InterPro" id="IPR017871">
    <property type="entry name" value="ABC_transporter-like_CS"/>
</dbReference>
<dbReference type="InterPro" id="IPR027417">
    <property type="entry name" value="P-loop_NTPase"/>
</dbReference>
<name>A0ABU7TVZ6_9HYPH</name>
<dbReference type="Gene3D" id="3.40.50.300">
    <property type="entry name" value="P-loop containing nucleotide triphosphate hydrolases"/>
    <property type="match status" value="2"/>
</dbReference>
<evidence type="ECO:0000256" key="2">
    <source>
        <dbReference type="ARBA" id="ARBA00022741"/>
    </source>
</evidence>
<dbReference type="PROSITE" id="PS00211">
    <property type="entry name" value="ABC_TRANSPORTER_1"/>
    <property type="match status" value="1"/>
</dbReference>
<feature type="domain" description="ABC transporter" evidence="4">
    <location>
        <begin position="267"/>
        <end position="514"/>
    </location>
</feature>
<gene>
    <name evidence="5" type="ORF">MOTC310_24110</name>
</gene>
<evidence type="ECO:0000256" key="1">
    <source>
        <dbReference type="ARBA" id="ARBA00005417"/>
    </source>
</evidence>
<dbReference type="Proteomes" id="UP001355206">
    <property type="component" value="Unassembled WGS sequence"/>
</dbReference>
<keyword evidence="2" id="KW-0547">Nucleotide-binding</keyword>
<proteinExistence type="inferred from homology"/>
<feature type="domain" description="ABC transporter" evidence="4">
    <location>
        <begin position="21"/>
        <end position="250"/>
    </location>
</feature>
<dbReference type="PROSITE" id="PS50893">
    <property type="entry name" value="ABC_TRANSPORTER_2"/>
    <property type="match status" value="2"/>
</dbReference>
<evidence type="ECO:0000259" key="4">
    <source>
        <dbReference type="PROSITE" id="PS50893"/>
    </source>
</evidence>
<comment type="caution">
    <text evidence="5">The sequence shown here is derived from an EMBL/GenBank/DDBJ whole genome shotgun (WGS) entry which is preliminary data.</text>
</comment>
<dbReference type="PANTHER" id="PTHR43790">
    <property type="entry name" value="CARBOHYDRATE TRANSPORT ATP-BINDING PROTEIN MG119-RELATED"/>
    <property type="match status" value="1"/>
</dbReference>
<dbReference type="CDD" id="cd03216">
    <property type="entry name" value="ABC_Carb_Monos_I"/>
    <property type="match status" value="1"/>
</dbReference>
<dbReference type="EMBL" id="MLCA01000014">
    <property type="protein sequence ID" value="MEE7493370.1"/>
    <property type="molecule type" value="Genomic_DNA"/>
</dbReference>
<sequence length="523" mass="56802">MLMAHGLAELERGARSELPLLELVGVTKRYQGTTANDGIDLRISEGEIHAVLGENGAGKSTLMKLIFGVVRPDEGTIRWKGTDVSIRNPEHARSLGISMVFQHFTLFETVTVAENIALTVPGSVAEISNRIRQASIEFGLPIEPDALVHSLSIGERQRVEIIRCLLQNPELLILDEPTSVLPPPSVEQLFKTLRALSERGISILYISHKLEEIRSLCHSATILRQGRVTGTVVPAAKTAGELARLMIGKDLPRTKHPPAKAGGAVRLRVDRLSTTDPDPFAVNLDDVSLEVRSGEILGIAGVSGNGQSLLMKLLSGERTLPASRRDAVEMMGESIGHLHAAERRNKGLAFVPEERLGRGAAPSLSLSDNAFLTGHRRGMVGMGLVRNAKRDSFTDACISDLDVRCSGRVAPAASLSGGNLQKFIVGREIYTSPKVLVVSQPTWGIDVNAAAMVRQRLIDLREDGVAILVVSEELEELFEISDRLAVMSKGRLSQAMDGRSVDAEIVGRMMMGMFDQRPQDTHR</sequence>